<feature type="transmembrane region" description="Helical" evidence="1">
    <location>
        <begin position="168"/>
        <end position="186"/>
    </location>
</feature>
<feature type="transmembrane region" description="Helical" evidence="1">
    <location>
        <begin position="139"/>
        <end position="156"/>
    </location>
</feature>
<sequence length="350" mass="39981">MCNILTASVSSVFICFLSLLSTTLHLLLSFPPKKTSCLHRSFHCTLASSTSVRLSLLLHSLPSLSLSLSLSLLLFLLFHSSFTSLSLSLSLSLFFCLLFFILLSFFFRLTLFLFFPFYFHFFFLLLTLSSFVTLSSFMSLSLSLSLSLSSIFLTVFDPPSSFANPSSFNSFSLLFLSAFASFVSLFPDPLFPCLFRHYFLFSFIFRFPSLVCAYLSYFSFSFCFPHHHHHLPSFSSFYVFSPSFFLFSSSVFLTFLSFLSFNNSSSLCLSCSQLTTLIFLYFLFISLNFPNYSYAFSLYLLCFLSRSLPLNFLIHYSPLFRHLSLYTFPTSLSPPYISHVTLIASFLLSS</sequence>
<feature type="transmembrane region" description="Helical" evidence="1">
    <location>
        <begin position="198"/>
        <end position="217"/>
    </location>
</feature>
<proteinExistence type="predicted"/>
<dbReference type="EMBL" id="CAHIKZ030002135">
    <property type="protein sequence ID" value="CAE1281780.1"/>
    <property type="molecule type" value="Genomic_DNA"/>
</dbReference>
<feature type="transmembrane region" description="Helical" evidence="1">
    <location>
        <begin position="56"/>
        <end position="78"/>
    </location>
</feature>
<keyword evidence="1" id="KW-0472">Membrane</keyword>
<reference evidence="2" key="1">
    <citation type="submission" date="2021-01" db="EMBL/GenBank/DDBJ databases">
        <authorList>
            <person name="Li R."/>
            <person name="Bekaert M."/>
        </authorList>
    </citation>
    <scope>NUCLEOTIDE SEQUENCE</scope>
    <source>
        <strain evidence="2">Farmed</strain>
    </source>
</reference>
<gene>
    <name evidence="2" type="ORF">SPHA_43061</name>
</gene>
<evidence type="ECO:0000313" key="3">
    <source>
        <dbReference type="Proteomes" id="UP000597762"/>
    </source>
</evidence>
<organism evidence="2 3">
    <name type="scientific">Acanthosepion pharaonis</name>
    <name type="common">Pharaoh cuttlefish</name>
    <name type="synonym">Sepia pharaonis</name>
    <dbReference type="NCBI Taxonomy" id="158019"/>
    <lineage>
        <taxon>Eukaryota</taxon>
        <taxon>Metazoa</taxon>
        <taxon>Spiralia</taxon>
        <taxon>Lophotrochozoa</taxon>
        <taxon>Mollusca</taxon>
        <taxon>Cephalopoda</taxon>
        <taxon>Coleoidea</taxon>
        <taxon>Decapodiformes</taxon>
        <taxon>Sepiida</taxon>
        <taxon>Sepiina</taxon>
        <taxon>Sepiidae</taxon>
        <taxon>Acanthosepion</taxon>
    </lineage>
</organism>
<accession>A0A812CW88</accession>
<keyword evidence="1" id="KW-1133">Transmembrane helix</keyword>
<comment type="caution">
    <text evidence="2">The sequence shown here is derived from an EMBL/GenBank/DDBJ whole genome shotgun (WGS) entry which is preliminary data.</text>
</comment>
<feature type="transmembrane region" description="Helical" evidence="1">
    <location>
        <begin position="85"/>
        <end position="107"/>
    </location>
</feature>
<feature type="transmembrane region" description="Helical" evidence="1">
    <location>
        <begin position="266"/>
        <end position="287"/>
    </location>
</feature>
<name>A0A812CW88_ACAPH</name>
<keyword evidence="1" id="KW-0812">Transmembrane</keyword>
<dbReference type="AlphaFoldDB" id="A0A812CW88"/>
<feature type="transmembrane region" description="Helical" evidence="1">
    <location>
        <begin position="237"/>
        <end position="259"/>
    </location>
</feature>
<protein>
    <submittedName>
        <fullName evidence="2">Uncharacterized protein</fullName>
    </submittedName>
</protein>
<evidence type="ECO:0000256" key="1">
    <source>
        <dbReference type="SAM" id="Phobius"/>
    </source>
</evidence>
<keyword evidence="3" id="KW-1185">Reference proteome</keyword>
<evidence type="ECO:0000313" key="2">
    <source>
        <dbReference type="EMBL" id="CAE1281780.1"/>
    </source>
</evidence>
<dbReference type="Proteomes" id="UP000597762">
    <property type="component" value="Unassembled WGS sequence"/>
</dbReference>
<feature type="transmembrane region" description="Helical" evidence="1">
    <location>
        <begin position="113"/>
        <end position="132"/>
    </location>
</feature>
<feature type="transmembrane region" description="Helical" evidence="1">
    <location>
        <begin position="293"/>
        <end position="314"/>
    </location>
</feature>